<dbReference type="PANTHER" id="PTHR30086">
    <property type="entry name" value="ARGININE EXPORTER PROTEIN ARGO"/>
    <property type="match status" value="1"/>
</dbReference>
<dbReference type="GO" id="GO:0005886">
    <property type="term" value="C:plasma membrane"/>
    <property type="evidence" value="ECO:0007669"/>
    <property type="project" value="UniProtKB-SubCell"/>
</dbReference>
<gene>
    <name evidence="7" type="ORF">DXX92_04535</name>
</gene>
<keyword evidence="4 6" id="KW-1133">Transmembrane helix</keyword>
<evidence type="ECO:0000256" key="2">
    <source>
        <dbReference type="ARBA" id="ARBA00022475"/>
    </source>
</evidence>
<evidence type="ECO:0000256" key="4">
    <source>
        <dbReference type="ARBA" id="ARBA00022989"/>
    </source>
</evidence>
<dbReference type="EMBL" id="QUOV01000001">
    <property type="protein sequence ID" value="REL34681.1"/>
    <property type="molecule type" value="Genomic_DNA"/>
</dbReference>
<keyword evidence="2" id="KW-1003">Cell membrane</keyword>
<comment type="subcellular location">
    <subcellularLocation>
        <location evidence="1">Cell membrane</location>
        <topology evidence="1">Multi-pass membrane protein</topology>
    </subcellularLocation>
</comment>
<sequence>MSMLVSMAVFSLSMSISPGPVNFVALASGLNFGFVNSLKFVVGATVGFIALLFLIGIGLGAAIEGFPLLMATLKYVGCGYFIYIGYRVFIDTGSISETDTGSSIPSFTQGWLMQWFNPKAWMACLAGCAAFDVYTSELRLFQFLIIYFVICFIGVGCWALMGKKIKSWLVSVSHMQLFNRVMGVTLCILGVGLLVD</sequence>
<dbReference type="AlphaFoldDB" id="A0A3E0UCE6"/>
<evidence type="ECO:0000256" key="5">
    <source>
        <dbReference type="ARBA" id="ARBA00023136"/>
    </source>
</evidence>
<feature type="transmembrane region" description="Helical" evidence="6">
    <location>
        <begin position="177"/>
        <end position="195"/>
    </location>
</feature>
<dbReference type="RefSeq" id="WP_115999357.1">
    <property type="nucleotide sequence ID" value="NZ_QUOV01000001.1"/>
</dbReference>
<reference evidence="7 8" key="1">
    <citation type="submission" date="2018-08" db="EMBL/GenBank/DDBJ databases">
        <title>Thalassotalea euphylliae genome.</title>
        <authorList>
            <person name="Summers S."/>
            <person name="Rice S.A."/>
            <person name="Freckelton M.L."/>
            <person name="Nedved B.T."/>
            <person name="Hadfield M.G."/>
        </authorList>
    </citation>
    <scope>NUCLEOTIDE SEQUENCE [LARGE SCALE GENOMIC DNA]</scope>
    <source>
        <strain evidence="7 8">H2</strain>
    </source>
</reference>
<feature type="transmembrane region" description="Helical" evidence="6">
    <location>
        <begin position="66"/>
        <end position="86"/>
    </location>
</feature>
<keyword evidence="5 6" id="KW-0472">Membrane</keyword>
<dbReference type="Proteomes" id="UP000256999">
    <property type="component" value="Unassembled WGS sequence"/>
</dbReference>
<accession>A0A3E0UCE6</accession>
<dbReference type="OrthoDB" id="9812084at2"/>
<protein>
    <submittedName>
        <fullName evidence="7">LysE family translocator</fullName>
    </submittedName>
</protein>
<comment type="caution">
    <text evidence="7">The sequence shown here is derived from an EMBL/GenBank/DDBJ whole genome shotgun (WGS) entry which is preliminary data.</text>
</comment>
<evidence type="ECO:0000313" key="8">
    <source>
        <dbReference type="Proteomes" id="UP000256999"/>
    </source>
</evidence>
<name>A0A3E0UCE6_9GAMM</name>
<dbReference type="PANTHER" id="PTHR30086:SF20">
    <property type="entry name" value="ARGININE EXPORTER PROTEIN ARGO-RELATED"/>
    <property type="match status" value="1"/>
</dbReference>
<evidence type="ECO:0000256" key="6">
    <source>
        <dbReference type="SAM" id="Phobius"/>
    </source>
</evidence>
<evidence type="ECO:0000313" key="7">
    <source>
        <dbReference type="EMBL" id="REL34681.1"/>
    </source>
</evidence>
<evidence type="ECO:0000256" key="3">
    <source>
        <dbReference type="ARBA" id="ARBA00022692"/>
    </source>
</evidence>
<dbReference type="GO" id="GO:0015171">
    <property type="term" value="F:amino acid transmembrane transporter activity"/>
    <property type="evidence" value="ECO:0007669"/>
    <property type="project" value="TreeGrafter"/>
</dbReference>
<organism evidence="7 8">
    <name type="scientific">Thalassotalea euphylliae</name>
    <dbReference type="NCBI Taxonomy" id="1655234"/>
    <lineage>
        <taxon>Bacteria</taxon>
        <taxon>Pseudomonadati</taxon>
        <taxon>Pseudomonadota</taxon>
        <taxon>Gammaproteobacteria</taxon>
        <taxon>Alteromonadales</taxon>
        <taxon>Colwelliaceae</taxon>
        <taxon>Thalassotalea</taxon>
    </lineage>
</organism>
<keyword evidence="3 6" id="KW-0812">Transmembrane</keyword>
<feature type="transmembrane region" description="Helical" evidence="6">
    <location>
        <begin position="37"/>
        <end position="59"/>
    </location>
</feature>
<dbReference type="InterPro" id="IPR001123">
    <property type="entry name" value="LeuE-type"/>
</dbReference>
<feature type="transmembrane region" description="Helical" evidence="6">
    <location>
        <begin position="140"/>
        <end position="161"/>
    </location>
</feature>
<evidence type="ECO:0000256" key="1">
    <source>
        <dbReference type="ARBA" id="ARBA00004651"/>
    </source>
</evidence>
<dbReference type="Pfam" id="PF01810">
    <property type="entry name" value="LysE"/>
    <property type="match status" value="1"/>
</dbReference>
<proteinExistence type="predicted"/>